<reference evidence="1 2" key="1">
    <citation type="journal article" date="2022" name="Genome Biol. Evol.">
        <title>The Spruce Budworm Genome: Reconstructing the Evolutionary History of Antifreeze Proteins.</title>
        <authorList>
            <person name="Beliveau C."/>
            <person name="Gagne P."/>
            <person name="Picq S."/>
            <person name="Vernygora O."/>
            <person name="Keeling C.I."/>
            <person name="Pinkney K."/>
            <person name="Doucet D."/>
            <person name="Wen F."/>
            <person name="Johnston J.S."/>
            <person name="Maaroufi H."/>
            <person name="Boyle B."/>
            <person name="Laroche J."/>
            <person name="Dewar K."/>
            <person name="Juretic N."/>
            <person name="Blackburn G."/>
            <person name="Nisole A."/>
            <person name="Brunet B."/>
            <person name="Brandao M."/>
            <person name="Lumley L."/>
            <person name="Duan J."/>
            <person name="Quan G."/>
            <person name="Lucarotti C.J."/>
            <person name="Roe A.D."/>
            <person name="Sperling F.A.H."/>
            <person name="Levesque R.C."/>
            <person name="Cusson M."/>
        </authorList>
    </citation>
    <scope>NUCLEOTIDE SEQUENCE [LARGE SCALE GENOMIC DNA]</scope>
    <source>
        <strain evidence="1">Glfc:IPQL:Cfum</strain>
    </source>
</reference>
<evidence type="ECO:0000313" key="1">
    <source>
        <dbReference type="EMBL" id="KAI8424633.1"/>
    </source>
</evidence>
<name>A0ACC0JKQ1_CHOFU</name>
<dbReference type="EMBL" id="CM046104">
    <property type="protein sequence ID" value="KAI8424633.1"/>
    <property type="molecule type" value="Genomic_DNA"/>
</dbReference>
<proteinExistence type="predicted"/>
<dbReference type="Proteomes" id="UP001064048">
    <property type="component" value="Chromosome 4"/>
</dbReference>
<keyword evidence="2" id="KW-1185">Reference proteome</keyword>
<comment type="caution">
    <text evidence="1">The sequence shown here is derived from an EMBL/GenBank/DDBJ whole genome shotgun (WGS) entry which is preliminary data.</text>
</comment>
<gene>
    <name evidence="1" type="ORF">MSG28_003062</name>
</gene>
<organism evidence="1 2">
    <name type="scientific">Choristoneura fumiferana</name>
    <name type="common">Spruce budworm moth</name>
    <name type="synonym">Archips fumiferana</name>
    <dbReference type="NCBI Taxonomy" id="7141"/>
    <lineage>
        <taxon>Eukaryota</taxon>
        <taxon>Metazoa</taxon>
        <taxon>Ecdysozoa</taxon>
        <taxon>Arthropoda</taxon>
        <taxon>Hexapoda</taxon>
        <taxon>Insecta</taxon>
        <taxon>Pterygota</taxon>
        <taxon>Neoptera</taxon>
        <taxon>Endopterygota</taxon>
        <taxon>Lepidoptera</taxon>
        <taxon>Glossata</taxon>
        <taxon>Ditrysia</taxon>
        <taxon>Tortricoidea</taxon>
        <taxon>Tortricidae</taxon>
        <taxon>Tortricinae</taxon>
        <taxon>Choristoneura</taxon>
    </lineage>
</organism>
<evidence type="ECO:0000313" key="2">
    <source>
        <dbReference type="Proteomes" id="UP001064048"/>
    </source>
</evidence>
<sequence>MAPRETRESAKATPKVQRSVSKTKVKASPIPTIKKSVVTRKLVEATPIKVNNKTPKSRTAVSATPRPKETKPAAPSSVTRSAKKVRKLKKAHSGVPVPAKMLQMMGKQLHAVGTV</sequence>
<protein>
    <submittedName>
        <fullName evidence="1">Uncharacterized protein</fullName>
    </submittedName>
</protein>
<accession>A0ACC0JKQ1</accession>